<dbReference type="InterPro" id="IPR014790">
    <property type="entry name" value="MutL_C"/>
</dbReference>
<dbReference type="GeneID" id="93304170"/>
<dbReference type="Gene3D" id="3.30.565.10">
    <property type="entry name" value="Histidine kinase-like ATPase, C-terminal domain"/>
    <property type="match status" value="1"/>
</dbReference>
<comment type="similarity">
    <text evidence="1 4">Belongs to the DNA mismatch repair MutL/HexB family.</text>
</comment>
<gene>
    <name evidence="8" type="primary">mutL_2</name>
    <name evidence="4" type="synonym">mutL</name>
    <name evidence="8" type="ORF">BEH84_06189</name>
</gene>
<dbReference type="PANTHER" id="PTHR10073">
    <property type="entry name" value="DNA MISMATCH REPAIR PROTEIN MLH, PMS, MUTL"/>
    <property type="match status" value="1"/>
</dbReference>
<feature type="compositionally biased region" description="Low complexity" evidence="5">
    <location>
        <begin position="403"/>
        <end position="419"/>
    </location>
</feature>
<feature type="compositionally biased region" description="Low complexity" evidence="5">
    <location>
        <begin position="484"/>
        <end position="499"/>
    </location>
</feature>
<dbReference type="Gene3D" id="3.30.1540.20">
    <property type="entry name" value="MutL, C-terminal domain, dimerisation subdomain"/>
    <property type="match status" value="1"/>
</dbReference>
<feature type="compositionally biased region" description="Polar residues" evidence="5">
    <location>
        <begin position="443"/>
        <end position="464"/>
    </location>
</feature>
<feature type="region of interest" description="Disordered" evidence="5">
    <location>
        <begin position="438"/>
        <end position="506"/>
    </location>
</feature>
<dbReference type="PATRIC" id="fig|1432052.3.peg.6837"/>
<dbReference type="Gene3D" id="3.30.1370.100">
    <property type="entry name" value="MutL, C-terminal domain, regulatory subdomain"/>
    <property type="match status" value="1"/>
</dbReference>
<evidence type="ECO:0000256" key="4">
    <source>
        <dbReference type="HAMAP-Rule" id="MF_00149"/>
    </source>
</evidence>
<evidence type="ECO:0000256" key="5">
    <source>
        <dbReference type="SAM" id="MobiDB-lite"/>
    </source>
</evidence>
<dbReference type="InterPro" id="IPR037198">
    <property type="entry name" value="MutL_C_sf"/>
</dbReference>
<dbReference type="InterPro" id="IPR014721">
    <property type="entry name" value="Ribsml_uS5_D2-typ_fold_subgr"/>
</dbReference>
<dbReference type="PANTHER" id="PTHR10073:SF12">
    <property type="entry name" value="DNA MISMATCH REPAIR PROTEIN MLH1"/>
    <property type="match status" value="1"/>
</dbReference>
<name>A0A1E3A1J8_9FIRM</name>
<keyword evidence="3 4" id="KW-0234">DNA repair</keyword>
<evidence type="ECO:0000313" key="8">
    <source>
        <dbReference type="EMBL" id="ODM02634.1"/>
    </source>
</evidence>
<dbReference type="InterPro" id="IPR038973">
    <property type="entry name" value="MutL/Mlh/Pms-like"/>
</dbReference>
<dbReference type="InterPro" id="IPR020667">
    <property type="entry name" value="DNA_mismatch_repair_MutL"/>
</dbReference>
<dbReference type="SUPFAM" id="SSF54211">
    <property type="entry name" value="Ribosomal protein S5 domain 2-like"/>
    <property type="match status" value="1"/>
</dbReference>
<evidence type="ECO:0000259" key="6">
    <source>
        <dbReference type="SMART" id="SM00853"/>
    </source>
</evidence>
<evidence type="ECO:0000313" key="9">
    <source>
        <dbReference type="Proteomes" id="UP000095003"/>
    </source>
</evidence>
<dbReference type="AlphaFoldDB" id="A0A1E3A1J8"/>
<proteinExistence type="inferred from homology"/>
<accession>A0A1E3A1J8</accession>
<dbReference type="GO" id="GO:0016887">
    <property type="term" value="F:ATP hydrolysis activity"/>
    <property type="evidence" value="ECO:0007669"/>
    <property type="project" value="InterPro"/>
</dbReference>
<dbReference type="SMART" id="SM01340">
    <property type="entry name" value="DNA_mis_repair"/>
    <property type="match status" value="1"/>
</dbReference>
<feature type="region of interest" description="Disordered" evidence="5">
    <location>
        <begin position="337"/>
        <end position="422"/>
    </location>
</feature>
<dbReference type="PROSITE" id="PS00058">
    <property type="entry name" value="DNA_MISMATCH_REPAIR_1"/>
    <property type="match status" value="1"/>
</dbReference>
<dbReference type="SUPFAM" id="SSF55874">
    <property type="entry name" value="ATPase domain of HSP90 chaperone/DNA topoisomerase II/histidine kinase"/>
    <property type="match status" value="1"/>
</dbReference>
<dbReference type="InterPro" id="IPR042120">
    <property type="entry name" value="MutL_C_dimsub"/>
</dbReference>
<dbReference type="EMBL" id="MCGI01000009">
    <property type="protein sequence ID" value="ODM02634.1"/>
    <property type="molecule type" value="Genomic_DNA"/>
</dbReference>
<evidence type="ECO:0000256" key="1">
    <source>
        <dbReference type="ARBA" id="ARBA00006082"/>
    </source>
</evidence>
<comment type="function">
    <text evidence="4">This protein is involved in the repair of mismatches in DNA. It is required for dam-dependent methyl-directed DNA mismatch repair. May act as a 'molecular matchmaker', a protein that promotes the formation of a stable complex between two or more DNA-binding proteins in an ATP-dependent manner without itself being part of a final effector complex.</text>
</comment>
<dbReference type="Proteomes" id="UP000095003">
    <property type="component" value="Unassembled WGS sequence"/>
</dbReference>
<feature type="domain" description="MutL C-terminal dimerisation" evidence="6">
    <location>
        <begin position="551"/>
        <end position="693"/>
    </location>
</feature>
<dbReference type="GO" id="GO:0005524">
    <property type="term" value="F:ATP binding"/>
    <property type="evidence" value="ECO:0007669"/>
    <property type="project" value="InterPro"/>
</dbReference>
<dbReference type="SUPFAM" id="SSF118116">
    <property type="entry name" value="DNA mismatch repair protein MutL"/>
    <property type="match status" value="1"/>
</dbReference>
<dbReference type="Pfam" id="PF01119">
    <property type="entry name" value="DNA_mis_repair"/>
    <property type="match status" value="1"/>
</dbReference>
<organism evidence="8 9">
    <name type="scientific">Eisenbergiella tayi</name>
    <dbReference type="NCBI Taxonomy" id="1432052"/>
    <lineage>
        <taxon>Bacteria</taxon>
        <taxon>Bacillati</taxon>
        <taxon>Bacillota</taxon>
        <taxon>Clostridia</taxon>
        <taxon>Lachnospirales</taxon>
        <taxon>Lachnospiraceae</taxon>
        <taxon>Eisenbergiella</taxon>
    </lineage>
</organism>
<dbReference type="Gene3D" id="3.30.230.10">
    <property type="match status" value="1"/>
</dbReference>
<protein>
    <recommendedName>
        <fullName evidence="4">DNA mismatch repair protein MutL</fullName>
    </recommendedName>
</protein>
<feature type="compositionally biased region" description="Basic and acidic residues" evidence="5">
    <location>
        <begin position="466"/>
        <end position="483"/>
    </location>
</feature>
<dbReference type="InterPro" id="IPR036890">
    <property type="entry name" value="HATPase_C_sf"/>
</dbReference>
<dbReference type="HAMAP" id="MF_00149">
    <property type="entry name" value="DNA_mis_repair"/>
    <property type="match status" value="1"/>
</dbReference>
<dbReference type="GO" id="GO:0032300">
    <property type="term" value="C:mismatch repair complex"/>
    <property type="evidence" value="ECO:0007669"/>
    <property type="project" value="InterPro"/>
</dbReference>
<dbReference type="CDD" id="cd00782">
    <property type="entry name" value="MutL_Trans"/>
    <property type="match status" value="1"/>
</dbReference>
<dbReference type="SMART" id="SM00853">
    <property type="entry name" value="MutL_C"/>
    <property type="match status" value="1"/>
</dbReference>
<evidence type="ECO:0000259" key="7">
    <source>
        <dbReference type="SMART" id="SM01340"/>
    </source>
</evidence>
<feature type="compositionally biased region" description="Basic and acidic residues" evidence="5">
    <location>
        <begin position="337"/>
        <end position="363"/>
    </location>
</feature>
<dbReference type="FunFam" id="3.30.565.10:FF:000003">
    <property type="entry name" value="DNA mismatch repair endonuclease MutL"/>
    <property type="match status" value="1"/>
</dbReference>
<dbReference type="InterPro" id="IPR013507">
    <property type="entry name" value="DNA_mismatch_S5_2-like"/>
</dbReference>
<reference evidence="8 9" key="1">
    <citation type="submission" date="2016-07" db="EMBL/GenBank/DDBJ databases">
        <title>Characterization of isolates of Eisenbergiella tayi derived from blood cultures, using whole genome sequencing.</title>
        <authorList>
            <person name="Burdz T."/>
            <person name="Wiebe D."/>
            <person name="Huynh C."/>
            <person name="Bernard K."/>
        </authorList>
    </citation>
    <scope>NUCLEOTIDE SEQUENCE [LARGE SCALE GENOMIC DNA]</scope>
    <source>
        <strain evidence="8 9">NML 120489</strain>
    </source>
</reference>
<dbReference type="CDD" id="cd16926">
    <property type="entry name" value="HATPase_MutL-MLH-PMS-like"/>
    <property type="match status" value="1"/>
</dbReference>
<dbReference type="GO" id="GO:0006298">
    <property type="term" value="P:mismatch repair"/>
    <property type="evidence" value="ECO:0007669"/>
    <property type="project" value="UniProtKB-UniRule"/>
</dbReference>
<feature type="domain" description="DNA mismatch repair protein S5" evidence="7">
    <location>
        <begin position="209"/>
        <end position="327"/>
    </location>
</feature>
<feature type="compositionally biased region" description="Polar residues" evidence="5">
    <location>
        <begin position="391"/>
        <end position="402"/>
    </location>
</feature>
<dbReference type="RefSeq" id="WP_069159458.1">
    <property type="nucleotide sequence ID" value="NZ_DBFYTC010000261.1"/>
</dbReference>
<evidence type="ECO:0000256" key="2">
    <source>
        <dbReference type="ARBA" id="ARBA00022763"/>
    </source>
</evidence>
<dbReference type="GO" id="GO:0140664">
    <property type="term" value="F:ATP-dependent DNA damage sensor activity"/>
    <property type="evidence" value="ECO:0007669"/>
    <property type="project" value="InterPro"/>
</dbReference>
<dbReference type="NCBIfam" id="TIGR00585">
    <property type="entry name" value="mutl"/>
    <property type="match status" value="1"/>
</dbReference>
<evidence type="ECO:0000256" key="3">
    <source>
        <dbReference type="ARBA" id="ARBA00023204"/>
    </source>
</evidence>
<dbReference type="Pfam" id="PF08676">
    <property type="entry name" value="MutL_C"/>
    <property type="match status" value="1"/>
</dbReference>
<keyword evidence="2 4" id="KW-0227">DNA damage</keyword>
<dbReference type="GO" id="GO:0030983">
    <property type="term" value="F:mismatched DNA binding"/>
    <property type="evidence" value="ECO:0007669"/>
    <property type="project" value="InterPro"/>
</dbReference>
<sequence>MAEIMLLDSSTIDKIAAGEVVERPSSVVKELVENAMDAGARAVTVEIKEGGCSFIRVTDNGGGIEKEQVRKAFFRHATSKIRTVEDLYQVKSLGFRGEALSSIAAVSMVELITKTRDELTGIHYRLEGEKEREFSEVGAPEGTTIIVRELFFNTPVRKKFLKSYATEGSYISDLMEHMALSRPEVAFQFMMNGQVRFHTSGNGDIREILYRIYGREIIKELIPFSAQAEGLQIEGFLGSPSVVRSNRNFEFFFVNGRYIKSPLLSKGLEAGYKAYLMQHKFPFALLHFTIDPDRIDVNVHPSKMEIRFHDQPGLYAFLEEKVREALRRREMIPDVTLEDRKETKKGPDKGAANKEGLDKEILNKETLSNETPNKEAASAYVPRPMRPVAEQPSTVNSESPQNPTEAEAAAMPAAAPALHAAEKQPEAIIQAEIKNPAPEVPETSFQPEQTEEPSLSSLPASVQPENEEKAEVAVHSENQEKAEASVQSEAPESSPAPSVRIRPEAPQPFETRRLSQMLREEEGLYQVQDVKQMELFEEKLLTKEAVQSFRILGQVFDTYWLAQYEDKLLFIDQHAAHEKVKYEALINKMKTGTVDSQMLTPPIVLNLSAREAHLLERYESYFAQMGFEIDEFGGNAYTVRSVPCDLYGHYEKEFIEAILDELEEEPPHGTPSVIAEKLASMACKSAVKGNHTMSFREMEALLDQLLKLENPYHCPHGRPTIITMSKYELEKKFKRII</sequence>
<dbReference type="Pfam" id="PF13589">
    <property type="entry name" value="HATPase_c_3"/>
    <property type="match status" value="1"/>
</dbReference>
<dbReference type="InterPro" id="IPR002099">
    <property type="entry name" value="MutL/Mlh/PMS"/>
</dbReference>
<dbReference type="InterPro" id="IPR042121">
    <property type="entry name" value="MutL_C_regsub"/>
</dbReference>
<comment type="caution">
    <text evidence="8">The sequence shown here is derived from an EMBL/GenBank/DDBJ whole genome shotgun (WGS) entry which is preliminary data.</text>
</comment>
<dbReference type="InterPro" id="IPR020568">
    <property type="entry name" value="Ribosomal_Su5_D2-typ_SF"/>
</dbReference>
<dbReference type="InterPro" id="IPR014762">
    <property type="entry name" value="DNA_mismatch_repair_CS"/>
</dbReference>